<dbReference type="InterPro" id="IPR014001">
    <property type="entry name" value="Helicase_ATP-bd"/>
</dbReference>
<dbReference type="InterPro" id="IPR005259">
    <property type="entry name" value="PriA"/>
</dbReference>
<evidence type="ECO:0000256" key="5">
    <source>
        <dbReference type="ARBA" id="ARBA00022801"/>
    </source>
</evidence>
<evidence type="ECO:0000313" key="15">
    <source>
        <dbReference type="Proteomes" id="UP000245523"/>
    </source>
</evidence>
<evidence type="ECO:0000256" key="9">
    <source>
        <dbReference type="ARBA" id="ARBA00023125"/>
    </source>
</evidence>
<dbReference type="InterPro" id="IPR040498">
    <property type="entry name" value="PriA_CRR"/>
</dbReference>
<dbReference type="Proteomes" id="UP000245523">
    <property type="component" value="Unassembled WGS sequence"/>
</dbReference>
<keyword evidence="8 11" id="KW-0067">ATP-binding</keyword>
<dbReference type="InterPro" id="IPR041222">
    <property type="entry name" value="PriA_3primeBD"/>
</dbReference>
<evidence type="ECO:0000256" key="10">
    <source>
        <dbReference type="ARBA" id="ARBA00023235"/>
    </source>
</evidence>
<evidence type="ECO:0000256" key="3">
    <source>
        <dbReference type="ARBA" id="ARBA00022723"/>
    </source>
</evidence>
<dbReference type="InterPro" id="IPR011545">
    <property type="entry name" value="DEAD/DEAH_box_helicase_dom"/>
</dbReference>
<dbReference type="Pfam" id="PF18074">
    <property type="entry name" value="PriA_C"/>
    <property type="match status" value="1"/>
</dbReference>
<evidence type="ECO:0000256" key="1">
    <source>
        <dbReference type="ARBA" id="ARBA00022515"/>
    </source>
</evidence>
<evidence type="ECO:0000256" key="6">
    <source>
        <dbReference type="ARBA" id="ARBA00022806"/>
    </source>
</evidence>
<dbReference type="EC" id="5.6.2.4" evidence="11"/>
<comment type="cofactor">
    <cofactor evidence="11">
        <name>Zn(2+)</name>
        <dbReference type="ChEBI" id="CHEBI:29105"/>
    </cofactor>
    <text evidence="11">Binds 2 zinc ions per subunit.</text>
</comment>
<feature type="binding site" evidence="11">
    <location>
        <position position="404"/>
    </location>
    <ligand>
        <name>Zn(2+)</name>
        <dbReference type="ChEBI" id="CHEBI:29105"/>
        <label>2</label>
    </ligand>
</feature>
<feature type="domain" description="Helicase C-terminal" evidence="13">
    <location>
        <begin position="424"/>
        <end position="579"/>
    </location>
</feature>
<dbReference type="Pfam" id="PF00271">
    <property type="entry name" value="Helicase_C"/>
    <property type="match status" value="1"/>
</dbReference>
<keyword evidence="9 11" id="KW-0238">DNA-binding</keyword>
<dbReference type="InterPro" id="IPR027417">
    <property type="entry name" value="P-loop_NTPase"/>
</dbReference>
<gene>
    <name evidence="11" type="primary">priA</name>
    <name evidence="14" type="ORF">B0H50_12310</name>
</gene>
<accession>A0ABX5LM17</accession>
<keyword evidence="15" id="KW-1185">Reference proteome</keyword>
<feature type="binding site" evidence="11">
    <location>
        <position position="422"/>
    </location>
    <ligand>
        <name>Zn(2+)</name>
        <dbReference type="ChEBI" id="CHEBI:29105"/>
        <label>2</label>
    </ligand>
</feature>
<evidence type="ECO:0000256" key="8">
    <source>
        <dbReference type="ARBA" id="ARBA00022840"/>
    </source>
</evidence>
<evidence type="ECO:0000259" key="12">
    <source>
        <dbReference type="PROSITE" id="PS51192"/>
    </source>
</evidence>
<dbReference type="InterPro" id="IPR042115">
    <property type="entry name" value="PriA_3primeBD_sf"/>
</dbReference>
<feature type="binding site" evidence="11">
    <location>
        <position position="435"/>
    </location>
    <ligand>
        <name>Zn(2+)</name>
        <dbReference type="ChEBI" id="CHEBI:29105"/>
        <label>1</label>
    </ligand>
</feature>
<evidence type="ECO:0000256" key="11">
    <source>
        <dbReference type="HAMAP-Rule" id="MF_00983"/>
    </source>
</evidence>
<dbReference type="HAMAP" id="MF_00983">
    <property type="entry name" value="PriA"/>
    <property type="match status" value="1"/>
</dbReference>
<dbReference type="InterPro" id="IPR001650">
    <property type="entry name" value="Helicase_C-like"/>
</dbReference>
<dbReference type="NCBIfam" id="TIGR00595">
    <property type="entry name" value="priA"/>
    <property type="match status" value="1"/>
</dbReference>
<evidence type="ECO:0000259" key="13">
    <source>
        <dbReference type="PROSITE" id="PS51194"/>
    </source>
</evidence>
<evidence type="ECO:0000256" key="4">
    <source>
        <dbReference type="ARBA" id="ARBA00022741"/>
    </source>
</evidence>
<keyword evidence="1 11" id="KW-0639">Primosome</keyword>
<name>A0ABX5LM17_9BACT</name>
<comment type="similarity">
    <text evidence="11">Belongs to the helicase family. PriA subfamily.</text>
</comment>
<keyword evidence="10 11" id="KW-0413">Isomerase</keyword>
<feature type="binding site" evidence="11">
    <location>
        <position position="395"/>
    </location>
    <ligand>
        <name>Zn(2+)</name>
        <dbReference type="ChEBI" id="CHEBI:29105"/>
        <label>1</label>
    </ligand>
</feature>
<comment type="subunit">
    <text evidence="11">Component of the replication restart primosome.</text>
</comment>
<evidence type="ECO:0000256" key="2">
    <source>
        <dbReference type="ARBA" id="ARBA00022705"/>
    </source>
</evidence>
<dbReference type="PANTHER" id="PTHR30580">
    <property type="entry name" value="PRIMOSOMAL PROTEIN N"/>
    <property type="match status" value="1"/>
</dbReference>
<dbReference type="Gene3D" id="3.40.1440.60">
    <property type="entry name" value="PriA, 3(prime) DNA-binding domain"/>
    <property type="match status" value="1"/>
</dbReference>
<dbReference type="SMART" id="SM00490">
    <property type="entry name" value="HELICc"/>
    <property type="match status" value="1"/>
</dbReference>
<protein>
    <recommendedName>
        <fullName evidence="11">Replication restart protein PriA</fullName>
    </recommendedName>
    <alternativeName>
        <fullName evidence="11">ATP-dependent DNA helicase PriA</fullName>
        <ecNumber evidence="11">5.6.2.4</ecNumber>
    </alternativeName>
    <alternativeName>
        <fullName evidence="11">DNA 3'-5' helicase PriA</fullName>
    </alternativeName>
</protein>
<feature type="binding site" evidence="11">
    <location>
        <position position="401"/>
    </location>
    <ligand>
        <name>Zn(2+)</name>
        <dbReference type="ChEBI" id="CHEBI:29105"/>
        <label>2</label>
    </ligand>
</feature>
<dbReference type="Pfam" id="PF17764">
    <property type="entry name" value="PriA_3primeBD"/>
    <property type="match status" value="1"/>
</dbReference>
<keyword evidence="2 11" id="KW-0235">DNA replication</keyword>
<keyword evidence="4 11" id="KW-0547">Nucleotide-binding</keyword>
<dbReference type="RefSeq" id="WP_106199392.1">
    <property type="nucleotide sequence ID" value="NZ_JAXEIU010000037.1"/>
</dbReference>
<proteinExistence type="inferred from homology"/>
<dbReference type="GO" id="GO:0004386">
    <property type="term" value="F:helicase activity"/>
    <property type="evidence" value="ECO:0007669"/>
    <property type="project" value="UniProtKB-KW"/>
</dbReference>
<dbReference type="Gene3D" id="3.40.50.300">
    <property type="entry name" value="P-loop containing nucleotide triphosphate hydrolases"/>
    <property type="match status" value="2"/>
</dbReference>
<comment type="caution">
    <text evidence="14">The sequence shown here is derived from an EMBL/GenBank/DDBJ whole genome shotgun (WGS) entry which is preliminary data.</text>
</comment>
<keyword evidence="7 11" id="KW-0862">Zinc</keyword>
<comment type="function">
    <text evidence="11">Initiates the restart of stalled replication forks, which reloads the replicative helicase on sites other than the origin of replication. Recognizes and binds to abandoned replication forks and remodels them to uncover a helicase loading site. Promotes assembly of the primosome at these replication forks.</text>
</comment>
<keyword evidence="5 11" id="KW-0378">Hydrolase</keyword>
<dbReference type="EMBL" id="QGHD01000023">
    <property type="protein sequence ID" value="PWK94129.1"/>
    <property type="molecule type" value="Genomic_DNA"/>
</dbReference>
<dbReference type="Pfam" id="PF18319">
    <property type="entry name" value="Zn_ribbon_PriA"/>
    <property type="match status" value="1"/>
</dbReference>
<dbReference type="SMART" id="SM00487">
    <property type="entry name" value="DEXDc"/>
    <property type="match status" value="1"/>
</dbReference>
<comment type="catalytic activity">
    <reaction evidence="11">
        <text>Couples ATP hydrolysis with the unwinding of duplex DNA by translocating in the 3'-5' direction.</text>
        <dbReference type="EC" id="5.6.2.4"/>
    </reaction>
</comment>
<evidence type="ECO:0000256" key="7">
    <source>
        <dbReference type="ARBA" id="ARBA00022833"/>
    </source>
</evidence>
<organism evidence="14 15">
    <name type="scientific">Hallerella porci</name>
    <dbReference type="NCBI Taxonomy" id="1945871"/>
    <lineage>
        <taxon>Bacteria</taxon>
        <taxon>Pseudomonadati</taxon>
        <taxon>Fibrobacterota</taxon>
        <taxon>Fibrobacteria</taxon>
        <taxon>Fibrobacterales</taxon>
        <taxon>Fibrobacteraceae</taxon>
        <taxon>Hallerella</taxon>
    </lineage>
</organism>
<dbReference type="PANTHER" id="PTHR30580:SF0">
    <property type="entry name" value="PRIMOSOMAL PROTEIN N"/>
    <property type="match status" value="1"/>
</dbReference>
<sequence>MRIPRTLPPEEISKPLSCKAFSRFCEVYVPLAPMLFTYAIPADFNIQRGSVVWVQLGHRKPEIAVVSKVSEEVPAFEKIKQAFPHASGYVFDERFMQKLEWTSKYYLATPMQSLNAFLPKDFEKYLDALIVEKEEIVSAKPQKENPPLTVEQNAALEELKELLFQQNGFRGALLHGVTGSGKTRVYMELASSALAAGKNVLILVPEIGLAPQTASRFSEFLGFSVPVIHSALSAPKKRSAWLKILSGKAHIVIGTRSAILSPFHFDLVILDEEHDSSYKQEDSTPNYHARTLALYEAKKWGALVLLGSATPSLETFSAAKSGKLKYIVLTHRATEVEMPQVTIVDMKKKMRTQDSSLLLSTELREAISKTVDEGNQAIILMNRRGYSKSRICVECGNTFNCPVCKVPLVYHRQHSGLLCHYCGRLFPLYAKCPECGSSEFELAGGAIEKLEEEIAEWIPQAKVVRMDRDTTANVGAAEQILSDFRERKFSVLLGTQIVAKGHDFPGVQLVGVVGAEIGAGVPDFRAGERLFELLSQTSGRAGRANGNGRVILQTNNPDDPIIQFATAHDYLGFAERELAARFEAHYPPYAKVAEIRIGHRDAEFLHQHAEIFANDLATKNPTVEVLGPVDAYIPQVGKIFWMNLLLKANSAAEIRNALKELPSDLEIRCNLN</sequence>
<feature type="domain" description="Helicase ATP-binding" evidence="12">
    <location>
        <begin position="163"/>
        <end position="329"/>
    </location>
</feature>
<dbReference type="InterPro" id="IPR041236">
    <property type="entry name" value="PriA_C"/>
</dbReference>
<dbReference type="PROSITE" id="PS51194">
    <property type="entry name" value="HELICASE_CTER"/>
    <property type="match status" value="1"/>
</dbReference>
<reference evidence="14 15" key="1">
    <citation type="submission" date="2018-05" db="EMBL/GenBank/DDBJ databases">
        <title>Animal gut microbial communities from fecal samples from Wisconsin, USA.</title>
        <authorList>
            <person name="Neumann A."/>
        </authorList>
    </citation>
    <scope>NUCLEOTIDE SEQUENCE [LARGE SCALE GENOMIC DNA]</scope>
    <source>
        <strain evidence="14 15">UWS4</strain>
    </source>
</reference>
<feature type="binding site" evidence="11">
    <location>
        <position position="419"/>
    </location>
    <ligand>
        <name>Zn(2+)</name>
        <dbReference type="ChEBI" id="CHEBI:29105"/>
        <label>2</label>
    </ligand>
</feature>
<feature type="binding site" evidence="11">
    <location>
        <position position="392"/>
    </location>
    <ligand>
        <name>Zn(2+)</name>
        <dbReference type="ChEBI" id="CHEBI:29105"/>
        <label>1</label>
    </ligand>
</feature>
<feature type="binding site" evidence="11">
    <location>
        <position position="432"/>
    </location>
    <ligand>
        <name>Zn(2+)</name>
        <dbReference type="ChEBI" id="CHEBI:29105"/>
        <label>1</label>
    </ligand>
</feature>
<dbReference type="PROSITE" id="PS51192">
    <property type="entry name" value="HELICASE_ATP_BIND_1"/>
    <property type="match status" value="1"/>
</dbReference>
<dbReference type="SUPFAM" id="SSF52540">
    <property type="entry name" value="P-loop containing nucleoside triphosphate hydrolases"/>
    <property type="match status" value="2"/>
</dbReference>
<dbReference type="Pfam" id="PF00270">
    <property type="entry name" value="DEAD"/>
    <property type="match status" value="1"/>
</dbReference>
<comment type="catalytic activity">
    <reaction evidence="11">
        <text>ATP + H2O = ADP + phosphate + H(+)</text>
        <dbReference type="Rhea" id="RHEA:13065"/>
        <dbReference type="ChEBI" id="CHEBI:15377"/>
        <dbReference type="ChEBI" id="CHEBI:15378"/>
        <dbReference type="ChEBI" id="CHEBI:30616"/>
        <dbReference type="ChEBI" id="CHEBI:43474"/>
        <dbReference type="ChEBI" id="CHEBI:456216"/>
        <dbReference type="EC" id="5.6.2.4"/>
    </reaction>
</comment>
<evidence type="ECO:0000313" key="14">
    <source>
        <dbReference type="EMBL" id="PWK94129.1"/>
    </source>
</evidence>
<keyword evidence="6 11" id="KW-0347">Helicase</keyword>
<keyword evidence="3 11" id="KW-0479">Metal-binding</keyword>